<keyword evidence="2 5" id="KW-0547">Nucleotide-binding</keyword>
<evidence type="ECO:0000259" key="6">
    <source>
        <dbReference type="SMART" id="SM00382"/>
    </source>
</evidence>
<dbReference type="SUPFAM" id="SSF52540">
    <property type="entry name" value="P-loop containing nucleoside triphosphate hydrolases"/>
    <property type="match status" value="1"/>
</dbReference>
<dbReference type="InterPro" id="IPR003959">
    <property type="entry name" value="ATPase_AAA_core"/>
</dbReference>
<dbReference type="Gene3D" id="3.40.50.300">
    <property type="entry name" value="P-loop containing nucleotide triphosphate hydrolases"/>
    <property type="match status" value="1"/>
</dbReference>
<sequence>MKLNGSACQSEEISAMSDKLNTICIDAKFISTVHVEVRLKKGVSKLEVEKCRPSIRDALLSSENVLNWRPISLSDDNGDLSKMIDNILVGCSARPDGSVLNLRNLTILDSNVHIYRMMEYEPEKQEICVDNDTQSTSVGSQIWALPCQEFDQIWENLIFSDNIKNELLSYIYAVLRISDRGANTSILRINRLILLHGPPGTGKTSLCKGLAQKLSIRLNKRYKQSVFVEINSHSLFSKWFSESGKLVQKMFDHIEELADDNKTLIFVLIDEVESLSMARAGALNRNEPGDAVRAVNALLTQIDRIRRFPNVLVLTTSNISKSLDEAFIDRADISRFVGHPSVYAVYAILLSCIQEMQRVSALGLSGRALRQLPVLAYSKTNSESITIEQCLDAFQMAIDEKRHSSSSSSSL</sequence>
<evidence type="ECO:0000256" key="2">
    <source>
        <dbReference type="ARBA" id="ARBA00022741"/>
    </source>
</evidence>
<keyword evidence="8" id="KW-1185">Reference proteome</keyword>
<dbReference type="PROSITE" id="PS00674">
    <property type="entry name" value="AAA"/>
    <property type="match status" value="1"/>
</dbReference>
<evidence type="ECO:0000313" key="8">
    <source>
        <dbReference type="Proteomes" id="UP000267096"/>
    </source>
</evidence>
<dbReference type="PANTHER" id="PTHR45991">
    <property type="entry name" value="PACHYTENE CHECKPOINT PROTEIN 2"/>
    <property type="match status" value="1"/>
</dbReference>
<dbReference type="WBParaSite" id="ASIM_0001351201-mRNA-1">
    <property type="protein sequence ID" value="ASIM_0001351201-mRNA-1"/>
    <property type="gene ID" value="ASIM_0001351201"/>
</dbReference>
<dbReference type="PRINTS" id="PR00300">
    <property type="entry name" value="CLPPROTEASEA"/>
</dbReference>
<dbReference type="GO" id="GO:0016887">
    <property type="term" value="F:ATP hydrolysis activity"/>
    <property type="evidence" value="ECO:0007669"/>
    <property type="project" value="InterPro"/>
</dbReference>
<evidence type="ECO:0000256" key="5">
    <source>
        <dbReference type="RuleBase" id="RU003651"/>
    </source>
</evidence>
<dbReference type="SMART" id="SM00382">
    <property type="entry name" value="AAA"/>
    <property type="match status" value="1"/>
</dbReference>
<gene>
    <name evidence="7" type="ORF">ASIM_LOCUS12940</name>
</gene>
<dbReference type="EMBL" id="UYRR01031281">
    <property type="protein sequence ID" value="VDK48496.1"/>
    <property type="molecule type" value="Genomic_DNA"/>
</dbReference>
<feature type="domain" description="AAA+ ATPase" evidence="6">
    <location>
        <begin position="189"/>
        <end position="341"/>
    </location>
</feature>
<keyword evidence="3 5" id="KW-0067">ATP-binding</keyword>
<reference evidence="9" key="1">
    <citation type="submission" date="2017-02" db="UniProtKB">
        <authorList>
            <consortium name="WormBaseParasite"/>
        </authorList>
    </citation>
    <scope>IDENTIFICATION</scope>
</reference>
<dbReference type="GO" id="GO:0051598">
    <property type="term" value="P:meiotic recombination checkpoint signaling"/>
    <property type="evidence" value="ECO:0007669"/>
    <property type="project" value="TreeGrafter"/>
</dbReference>
<proteinExistence type="inferred from homology"/>
<comment type="similarity">
    <text evidence="1">Belongs to the AAA ATPase family. PCH2 subfamily.</text>
</comment>
<dbReference type="InterPro" id="IPR001270">
    <property type="entry name" value="ClpA/B"/>
</dbReference>
<evidence type="ECO:0000256" key="3">
    <source>
        <dbReference type="ARBA" id="ARBA00022840"/>
    </source>
</evidence>
<organism evidence="9">
    <name type="scientific">Anisakis simplex</name>
    <name type="common">Herring worm</name>
    <dbReference type="NCBI Taxonomy" id="6269"/>
    <lineage>
        <taxon>Eukaryota</taxon>
        <taxon>Metazoa</taxon>
        <taxon>Ecdysozoa</taxon>
        <taxon>Nematoda</taxon>
        <taxon>Chromadorea</taxon>
        <taxon>Rhabditida</taxon>
        <taxon>Spirurina</taxon>
        <taxon>Ascaridomorpha</taxon>
        <taxon>Ascaridoidea</taxon>
        <taxon>Anisakidae</taxon>
        <taxon>Anisakis</taxon>
        <taxon>Anisakis simplex complex</taxon>
    </lineage>
</organism>
<dbReference type="GO" id="GO:0005524">
    <property type="term" value="F:ATP binding"/>
    <property type="evidence" value="ECO:0007669"/>
    <property type="project" value="UniProtKB-KW"/>
</dbReference>
<dbReference type="InterPro" id="IPR003960">
    <property type="entry name" value="ATPase_AAA_CS"/>
</dbReference>
<dbReference type="GO" id="GO:0005694">
    <property type="term" value="C:chromosome"/>
    <property type="evidence" value="ECO:0007669"/>
    <property type="project" value="TreeGrafter"/>
</dbReference>
<dbReference type="InterPro" id="IPR027417">
    <property type="entry name" value="P-loop_NTPase"/>
</dbReference>
<dbReference type="InterPro" id="IPR054330">
    <property type="entry name" value="Pch2-like_N"/>
</dbReference>
<dbReference type="Pfam" id="PF00004">
    <property type="entry name" value="AAA"/>
    <property type="match status" value="1"/>
</dbReference>
<dbReference type="Proteomes" id="UP000267096">
    <property type="component" value="Unassembled WGS sequence"/>
</dbReference>
<keyword evidence="4" id="KW-0469">Meiosis</keyword>
<dbReference type="PANTHER" id="PTHR45991:SF1">
    <property type="entry name" value="PACHYTENE CHECKPOINT PROTEIN 2 HOMOLOG"/>
    <property type="match status" value="1"/>
</dbReference>
<reference evidence="7 8" key="2">
    <citation type="submission" date="2018-11" db="EMBL/GenBank/DDBJ databases">
        <authorList>
            <consortium name="Pathogen Informatics"/>
        </authorList>
    </citation>
    <scope>NUCLEOTIDE SEQUENCE [LARGE SCALE GENOMIC DNA]</scope>
</reference>
<dbReference type="OrthoDB" id="10042665at2759"/>
<name>A0A0M3JYI7_ANISI</name>
<dbReference type="InterPro" id="IPR044539">
    <property type="entry name" value="Pch2-like"/>
</dbReference>
<dbReference type="AlphaFoldDB" id="A0A0M3JYI7"/>
<evidence type="ECO:0000256" key="1">
    <source>
        <dbReference type="ARBA" id="ARBA00007271"/>
    </source>
</evidence>
<evidence type="ECO:0000313" key="7">
    <source>
        <dbReference type="EMBL" id="VDK48496.1"/>
    </source>
</evidence>
<accession>A0A0M3JYI7</accession>
<dbReference type="Pfam" id="PF22107">
    <property type="entry name" value="Pch2_N"/>
    <property type="match status" value="1"/>
</dbReference>
<evidence type="ECO:0000256" key="4">
    <source>
        <dbReference type="ARBA" id="ARBA00023254"/>
    </source>
</evidence>
<dbReference type="GO" id="GO:0005634">
    <property type="term" value="C:nucleus"/>
    <property type="evidence" value="ECO:0007669"/>
    <property type="project" value="TreeGrafter"/>
</dbReference>
<dbReference type="InterPro" id="IPR003593">
    <property type="entry name" value="AAA+_ATPase"/>
</dbReference>
<evidence type="ECO:0000313" key="9">
    <source>
        <dbReference type="WBParaSite" id="ASIM_0001351201-mRNA-1"/>
    </source>
</evidence>
<dbReference type="FunFam" id="3.40.50.300:FF:001494">
    <property type="entry name" value="Pachytene checkpoint component Pch2"/>
    <property type="match status" value="1"/>
</dbReference>
<dbReference type="GO" id="GO:0007131">
    <property type="term" value="P:reciprocal meiotic recombination"/>
    <property type="evidence" value="ECO:0007669"/>
    <property type="project" value="TreeGrafter"/>
</dbReference>
<protein>
    <submittedName>
        <fullName evidence="9">Putative pachytene checkpoint protein 2 (inferred by orthology to a C. elegans protein)</fullName>
    </submittedName>
</protein>